<name>A0A3M2LTK9_9ACTN</name>
<evidence type="ECO:0000313" key="1">
    <source>
        <dbReference type="EMBL" id="RMI39903.1"/>
    </source>
</evidence>
<comment type="caution">
    <text evidence="1">The sequence shown here is derived from an EMBL/GenBank/DDBJ whole genome shotgun (WGS) entry which is preliminary data.</text>
</comment>
<dbReference type="Proteomes" id="UP000282674">
    <property type="component" value="Unassembled WGS sequence"/>
</dbReference>
<accession>A0A3M2LTK9</accession>
<reference evidence="1 2" key="1">
    <citation type="submission" date="2018-10" db="EMBL/GenBank/DDBJ databases">
        <title>Isolation from soil.</title>
        <authorList>
            <person name="Hu J."/>
        </authorList>
    </citation>
    <scope>NUCLEOTIDE SEQUENCE [LARGE SCALE GENOMIC DNA]</scope>
    <source>
        <strain evidence="1 2">NEAU-Ht49</strain>
    </source>
</reference>
<organism evidence="1 2">
    <name type="scientific">Actinomadura harenae</name>
    <dbReference type="NCBI Taxonomy" id="2483351"/>
    <lineage>
        <taxon>Bacteria</taxon>
        <taxon>Bacillati</taxon>
        <taxon>Actinomycetota</taxon>
        <taxon>Actinomycetes</taxon>
        <taxon>Streptosporangiales</taxon>
        <taxon>Thermomonosporaceae</taxon>
        <taxon>Actinomadura</taxon>
    </lineage>
</organism>
<gene>
    <name evidence="1" type="ORF">EBO15_28470</name>
</gene>
<protein>
    <submittedName>
        <fullName evidence="1">Uncharacterized protein</fullName>
    </submittedName>
</protein>
<dbReference type="RefSeq" id="WP_122197532.1">
    <property type="nucleotide sequence ID" value="NZ_JBHSKC010000034.1"/>
</dbReference>
<dbReference type="EMBL" id="RFFG01000061">
    <property type="protein sequence ID" value="RMI39903.1"/>
    <property type="molecule type" value="Genomic_DNA"/>
</dbReference>
<evidence type="ECO:0000313" key="2">
    <source>
        <dbReference type="Proteomes" id="UP000282674"/>
    </source>
</evidence>
<dbReference type="AlphaFoldDB" id="A0A3M2LTK9"/>
<sequence>MPDISDEPVGELIARLRADLDAARAKATITIRQRNAFKAERDQLRAQLDARGVWVVPRVEYDPDQLGAPTAYWGMVRREAGTGTPEHARVYAARLLAAADHAERLNEVRDVELAAGRLCLRCQHAPVHHEGEAGPTGRGCWKCLIACFQDGDAECALCRPAPREAVDAR</sequence>
<proteinExistence type="predicted"/>
<keyword evidence="2" id="KW-1185">Reference proteome</keyword>